<dbReference type="SUPFAM" id="SSF56731">
    <property type="entry name" value="DNA primase core"/>
    <property type="match status" value="1"/>
</dbReference>
<dbReference type="Proteomes" id="UP000606494">
    <property type="component" value="Unassembled WGS sequence"/>
</dbReference>
<name>A0ABR7XYD1_9SPHI</name>
<organism evidence="1 2">
    <name type="scientific">Sphingobacterium arenae</name>
    <dbReference type="NCBI Taxonomy" id="1280598"/>
    <lineage>
        <taxon>Bacteria</taxon>
        <taxon>Pseudomonadati</taxon>
        <taxon>Bacteroidota</taxon>
        <taxon>Sphingobacteriia</taxon>
        <taxon>Sphingobacteriales</taxon>
        <taxon>Sphingobacteriaceae</taxon>
        <taxon>Sphingobacterium</taxon>
    </lineage>
</organism>
<keyword evidence="2" id="KW-1185">Reference proteome</keyword>
<reference evidence="1 2" key="1">
    <citation type="submission" date="2020-08" db="EMBL/GenBank/DDBJ databases">
        <title>Sphingobacterium sp. DN00404 isolated from aquaculture water.</title>
        <authorList>
            <person name="Zhang M."/>
        </authorList>
    </citation>
    <scope>NUCLEOTIDE SEQUENCE [LARGE SCALE GENOMIC DNA]</scope>
    <source>
        <strain evidence="1 2">KCTC 32294</strain>
    </source>
</reference>
<sequence length="216" mass="25121">MHVSMIPAYKPVQYPTESQPKGYTFELVRAQPIGKNFVLTKYLESRGILDVADGHLNEIYYRNRHQTDNERPFYAIGWKNELSNWEFANAKGFKSSIGAKGISVIPGNPHHTALFEGYMDYLSWLKIKRPVPVPTAIVLNSIVQLRTAMERIKDVPVIDVYFDNDEPGRGCTKRLMETFPYARDRSDEYHGYKDYNDKLMNRMEHEIHHERAGPKR</sequence>
<gene>
    <name evidence="1" type="ORF">H8B17_00545</name>
</gene>
<dbReference type="Pfam" id="PF13155">
    <property type="entry name" value="Toprim_2"/>
    <property type="match status" value="1"/>
</dbReference>
<accession>A0ABR7XYD1</accession>
<protein>
    <submittedName>
        <fullName evidence="1">Toprim domain-containing protein</fullName>
    </submittedName>
</protein>
<comment type="caution">
    <text evidence="1">The sequence shown here is derived from an EMBL/GenBank/DDBJ whole genome shotgun (WGS) entry which is preliminary data.</text>
</comment>
<evidence type="ECO:0000313" key="2">
    <source>
        <dbReference type="Proteomes" id="UP000606494"/>
    </source>
</evidence>
<dbReference type="EMBL" id="JACNYK010000001">
    <property type="protein sequence ID" value="MBD1424053.1"/>
    <property type="molecule type" value="Genomic_DNA"/>
</dbReference>
<dbReference type="Gene3D" id="3.40.1360.10">
    <property type="match status" value="1"/>
</dbReference>
<dbReference type="RefSeq" id="WP_190307238.1">
    <property type="nucleotide sequence ID" value="NZ_JACNYK010000001.1"/>
</dbReference>
<evidence type="ECO:0000313" key="1">
    <source>
        <dbReference type="EMBL" id="MBD1424053.1"/>
    </source>
</evidence>
<proteinExistence type="predicted"/>